<reference evidence="2 3" key="1">
    <citation type="submission" date="2016-10" db="EMBL/GenBank/DDBJ databases">
        <authorList>
            <person name="de Groot N.N."/>
        </authorList>
    </citation>
    <scope>NUCLEOTIDE SEQUENCE [LARGE SCALE GENOMIC DNA]</scope>
    <source>
        <strain evidence="2 3">CGMCC 4.3491</strain>
    </source>
</reference>
<sequence>MAVQLVVGAGHIGGLLGRRLAERGDTVRVATRSGTAVDGCEAVTLDASDAAAFGRAAEGAATIFLVTNPPYWTWPTEWPPIFRAAIEAARTSGAHLVIMGNLYAYGPTRTPMREDSPLLTTETKGLVRKAGWLEAAAAAERGEIRVSEVRASDYFGPGVGGTNHLGSTFFGALRGSKTARVVGSPDARHSWSYLPDIVTALVAAADADATGPAATAGPATGAQAPGSGAQAAVSAARVWIVPSTTRTFREIAAEANALYGSHGKVAPWPRGLLRLIGVFSPLIREVRASSYQFADTFVVDSTRTESELGIHATPWDDALRITAESYPAR</sequence>
<dbReference type="InterPro" id="IPR036291">
    <property type="entry name" value="NAD(P)-bd_dom_sf"/>
</dbReference>
<proteinExistence type="predicted"/>
<dbReference type="AlphaFoldDB" id="A0A1H3QH29"/>
<evidence type="ECO:0000313" key="2">
    <source>
        <dbReference type="EMBL" id="SDZ12315.1"/>
    </source>
</evidence>
<dbReference type="Pfam" id="PF01370">
    <property type="entry name" value="Epimerase"/>
    <property type="match status" value="1"/>
</dbReference>
<dbReference type="EMBL" id="FNPZ01000002">
    <property type="protein sequence ID" value="SDZ12315.1"/>
    <property type="molecule type" value="Genomic_DNA"/>
</dbReference>
<dbReference type="Proteomes" id="UP000198891">
    <property type="component" value="Unassembled WGS sequence"/>
</dbReference>
<dbReference type="OrthoDB" id="8205493at2"/>
<gene>
    <name evidence="2" type="ORF">SAMN05216554_2505</name>
</gene>
<evidence type="ECO:0000259" key="1">
    <source>
        <dbReference type="Pfam" id="PF01370"/>
    </source>
</evidence>
<dbReference type="Gene3D" id="3.40.50.720">
    <property type="entry name" value="NAD(P)-binding Rossmann-like Domain"/>
    <property type="match status" value="1"/>
</dbReference>
<dbReference type="RefSeq" id="WP_139256691.1">
    <property type="nucleotide sequence ID" value="NZ_FNPZ01000002.1"/>
</dbReference>
<feature type="domain" description="NAD-dependent epimerase/dehydratase" evidence="1">
    <location>
        <begin position="5"/>
        <end position="211"/>
    </location>
</feature>
<name>A0A1H3QH29_9MICO</name>
<dbReference type="STRING" id="381665.SAMN05216554_2505"/>
<dbReference type="SUPFAM" id="SSF51735">
    <property type="entry name" value="NAD(P)-binding Rossmann-fold domains"/>
    <property type="match status" value="1"/>
</dbReference>
<accession>A0A1H3QH29</accession>
<organism evidence="2 3">
    <name type="scientific">Herbiconiux ginsengi</name>
    <dbReference type="NCBI Taxonomy" id="381665"/>
    <lineage>
        <taxon>Bacteria</taxon>
        <taxon>Bacillati</taxon>
        <taxon>Actinomycetota</taxon>
        <taxon>Actinomycetes</taxon>
        <taxon>Micrococcales</taxon>
        <taxon>Microbacteriaceae</taxon>
        <taxon>Herbiconiux</taxon>
    </lineage>
</organism>
<keyword evidence="3" id="KW-1185">Reference proteome</keyword>
<protein>
    <submittedName>
        <fullName evidence="2">Nucleoside-diphosphate-sugar epimerase</fullName>
    </submittedName>
</protein>
<evidence type="ECO:0000313" key="3">
    <source>
        <dbReference type="Proteomes" id="UP000198891"/>
    </source>
</evidence>
<dbReference type="InterPro" id="IPR001509">
    <property type="entry name" value="Epimerase_deHydtase"/>
</dbReference>